<dbReference type="AlphaFoldDB" id="A0A699R1F1"/>
<comment type="caution">
    <text evidence="1">The sequence shown here is derived from an EMBL/GenBank/DDBJ whole genome shotgun (WGS) entry which is preliminary data.</text>
</comment>
<name>A0A699R1F1_TANCI</name>
<feature type="non-terminal residue" evidence="1">
    <location>
        <position position="1"/>
    </location>
</feature>
<accession>A0A699R1F1</accession>
<organism evidence="1">
    <name type="scientific">Tanacetum cinerariifolium</name>
    <name type="common">Dalmatian daisy</name>
    <name type="synonym">Chrysanthemum cinerariifolium</name>
    <dbReference type="NCBI Taxonomy" id="118510"/>
    <lineage>
        <taxon>Eukaryota</taxon>
        <taxon>Viridiplantae</taxon>
        <taxon>Streptophyta</taxon>
        <taxon>Embryophyta</taxon>
        <taxon>Tracheophyta</taxon>
        <taxon>Spermatophyta</taxon>
        <taxon>Magnoliopsida</taxon>
        <taxon>eudicotyledons</taxon>
        <taxon>Gunneridae</taxon>
        <taxon>Pentapetalae</taxon>
        <taxon>asterids</taxon>
        <taxon>campanulids</taxon>
        <taxon>Asterales</taxon>
        <taxon>Asteraceae</taxon>
        <taxon>Asteroideae</taxon>
        <taxon>Anthemideae</taxon>
        <taxon>Anthemidinae</taxon>
        <taxon>Tanacetum</taxon>
    </lineage>
</organism>
<proteinExistence type="predicted"/>
<dbReference type="EMBL" id="BKCJ011070398">
    <property type="protein sequence ID" value="GFC79405.1"/>
    <property type="molecule type" value="Genomic_DNA"/>
</dbReference>
<sequence length="29" mass="3017">ARVLVLAGVSGESDFRSVWISGEGGRVGR</sequence>
<reference evidence="1" key="1">
    <citation type="journal article" date="2019" name="Sci. Rep.">
        <title>Draft genome of Tanacetum cinerariifolium, the natural source of mosquito coil.</title>
        <authorList>
            <person name="Yamashiro T."/>
            <person name="Shiraishi A."/>
            <person name="Satake H."/>
            <person name="Nakayama K."/>
        </authorList>
    </citation>
    <scope>NUCLEOTIDE SEQUENCE</scope>
</reference>
<gene>
    <name evidence="1" type="ORF">Tci_851375</name>
</gene>
<protein>
    <submittedName>
        <fullName evidence="1">Uncharacterized protein</fullName>
    </submittedName>
</protein>
<evidence type="ECO:0000313" key="1">
    <source>
        <dbReference type="EMBL" id="GFC79405.1"/>
    </source>
</evidence>